<protein>
    <submittedName>
        <fullName evidence="2">7TM GPCR serpentine receptor class x (Srx) domain-containing protein</fullName>
    </submittedName>
</protein>
<proteinExistence type="predicted"/>
<dbReference type="Proteomes" id="UP000887576">
    <property type="component" value="Unplaced"/>
</dbReference>
<accession>A0AC34QG15</accession>
<sequence>MLAINRCLELYDPFWTTVLFDGWKCWIWGSLSVIHASAIIIWTKPVLFSSIYVTWAFNPHVGYLDTGDTYHNIWHTTHNLSIVVALVFLYVTFFLILWRKIRQSTTSFTTQIWRNQKETYIQVFAICLVNGTAAAMYVMIQYIPVPEIIFLIAHYDWNLIHGAPAIIYLSVNKTIRKRFLGFIFKRRKVTINLTISSLRNVPLRNEPNTLK</sequence>
<reference evidence="2" key="1">
    <citation type="submission" date="2022-11" db="UniProtKB">
        <authorList>
            <consortium name="WormBaseParasite"/>
        </authorList>
    </citation>
    <scope>IDENTIFICATION</scope>
</reference>
<dbReference type="WBParaSite" id="JU765_v2.g1597.t1">
    <property type="protein sequence ID" value="JU765_v2.g1597.t1"/>
    <property type="gene ID" value="JU765_v2.g1597"/>
</dbReference>
<name>A0AC34QG15_9BILA</name>
<evidence type="ECO:0000313" key="1">
    <source>
        <dbReference type="Proteomes" id="UP000887576"/>
    </source>
</evidence>
<evidence type="ECO:0000313" key="2">
    <source>
        <dbReference type="WBParaSite" id="JU765_v2.g1597.t1"/>
    </source>
</evidence>
<organism evidence="1 2">
    <name type="scientific">Panagrolaimus sp. JU765</name>
    <dbReference type="NCBI Taxonomy" id="591449"/>
    <lineage>
        <taxon>Eukaryota</taxon>
        <taxon>Metazoa</taxon>
        <taxon>Ecdysozoa</taxon>
        <taxon>Nematoda</taxon>
        <taxon>Chromadorea</taxon>
        <taxon>Rhabditida</taxon>
        <taxon>Tylenchina</taxon>
        <taxon>Panagrolaimomorpha</taxon>
        <taxon>Panagrolaimoidea</taxon>
        <taxon>Panagrolaimidae</taxon>
        <taxon>Panagrolaimus</taxon>
    </lineage>
</organism>